<evidence type="ECO:0000256" key="3">
    <source>
        <dbReference type="ARBA" id="ARBA00022553"/>
    </source>
</evidence>
<keyword evidence="7" id="KW-0472">Membrane</keyword>
<dbReference type="Gene3D" id="3.30.565.10">
    <property type="entry name" value="Histidine kinase-like ATPase, C-terminal domain"/>
    <property type="match status" value="1"/>
</dbReference>
<dbReference type="PANTHER" id="PTHR45453:SF1">
    <property type="entry name" value="PHOSPHATE REGULON SENSOR PROTEIN PHOR"/>
    <property type="match status" value="1"/>
</dbReference>
<dbReference type="EMBL" id="PFEA01000046">
    <property type="protein sequence ID" value="PJE59673.1"/>
    <property type="molecule type" value="Genomic_DNA"/>
</dbReference>
<dbReference type="SUPFAM" id="SSF55874">
    <property type="entry name" value="ATPase domain of HSP90 chaperone/DNA topoisomerase II/histidine kinase"/>
    <property type="match status" value="1"/>
</dbReference>
<dbReference type="GO" id="GO:0004721">
    <property type="term" value="F:phosphoprotein phosphatase activity"/>
    <property type="evidence" value="ECO:0007669"/>
    <property type="project" value="TreeGrafter"/>
</dbReference>
<dbReference type="InterPro" id="IPR004358">
    <property type="entry name" value="Sig_transdc_His_kin-like_C"/>
</dbReference>
<dbReference type="InterPro" id="IPR050351">
    <property type="entry name" value="BphY/WalK/GraS-like"/>
</dbReference>
<dbReference type="Proteomes" id="UP000231086">
    <property type="component" value="Unassembled WGS sequence"/>
</dbReference>
<dbReference type="InterPro" id="IPR000014">
    <property type="entry name" value="PAS"/>
</dbReference>
<feature type="domain" description="Histidine kinase" evidence="8">
    <location>
        <begin position="335"/>
        <end position="555"/>
    </location>
</feature>
<comment type="caution">
    <text evidence="10">The sequence shown here is derived from an EMBL/GenBank/DDBJ whole genome shotgun (WGS) entry which is preliminary data.</text>
</comment>
<feature type="transmembrane region" description="Helical" evidence="7">
    <location>
        <begin position="44"/>
        <end position="65"/>
    </location>
</feature>
<dbReference type="InterPro" id="IPR005467">
    <property type="entry name" value="His_kinase_dom"/>
</dbReference>
<feature type="transmembrane region" description="Helical" evidence="7">
    <location>
        <begin position="106"/>
        <end position="124"/>
    </location>
</feature>
<evidence type="ECO:0000313" key="11">
    <source>
        <dbReference type="Proteomes" id="UP000231086"/>
    </source>
</evidence>
<dbReference type="AlphaFoldDB" id="A0A2M8KIE8"/>
<dbReference type="SMART" id="SM00387">
    <property type="entry name" value="HATPase_c"/>
    <property type="match status" value="1"/>
</dbReference>
<dbReference type="EC" id="2.7.13.3" evidence="2"/>
<proteinExistence type="predicted"/>
<dbReference type="Pfam" id="PF25323">
    <property type="entry name" value="6TM_PilS"/>
    <property type="match status" value="1"/>
</dbReference>
<organism evidence="10 11">
    <name type="scientific">Candidatus Portnoybacteria bacterium CG10_big_fil_rev_8_21_14_0_10_44_7</name>
    <dbReference type="NCBI Taxonomy" id="1974816"/>
    <lineage>
        <taxon>Bacteria</taxon>
        <taxon>Candidatus Portnoyibacteriota</taxon>
    </lineage>
</organism>
<evidence type="ECO:0000256" key="6">
    <source>
        <dbReference type="ARBA" id="ARBA00023012"/>
    </source>
</evidence>
<dbReference type="SUPFAM" id="SSF47384">
    <property type="entry name" value="Homodimeric domain of signal transducing histidine kinase"/>
    <property type="match status" value="1"/>
</dbReference>
<dbReference type="SMART" id="SM00388">
    <property type="entry name" value="HisKA"/>
    <property type="match status" value="1"/>
</dbReference>
<dbReference type="Gene3D" id="3.30.450.20">
    <property type="entry name" value="PAS domain"/>
    <property type="match status" value="1"/>
</dbReference>
<evidence type="ECO:0000256" key="4">
    <source>
        <dbReference type="ARBA" id="ARBA00022679"/>
    </source>
</evidence>
<dbReference type="CDD" id="cd00075">
    <property type="entry name" value="HATPase"/>
    <property type="match status" value="1"/>
</dbReference>
<evidence type="ECO:0000256" key="2">
    <source>
        <dbReference type="ARBA" id="ARBA00012438"/>
    </source>
</evidence>
<dbReference type="Pfam" id="PF00512">
    <property type="entry name" value="HisKA"/>
    <property type="match status" value="1"/>
</dbReference>
<evidence type="ECO:0000256" key="1">
    <source>
        <dbReference type="ARBA" id="ARBA00000085"/>
    </source>
</evidence>
<dbReference type="FunFam" id="3.30.565.10:FF:000006">
    <property type="entry name" value="Sensor histidine kinase WalK"/>
    <property type="match status" value="1"/>
</dbReference>
<dbReference type="InterPro" id="IPR003661">
    <property type="entry name" value="HisK_dim/P_dom"/>
</dbReference>
<evidence type="ECO:0000259" key="9">
    <source>
        <dbReference type="PROSITE" id="PS50112"/>
    </source>
</evidence>
<dbReference type="InterPro" id="IPR036097">
    <property type="entry name" value="HisK_dim/P_sf"/>
</dbReference>
<evidence type="ECO:0000313" key="10">
    <source>
        <dbReference type="EMBL" id="PJE59673.1"/>
    </source>
</evidence>
<feature type="transmembrane region" description="Helical" evidence="7">
    <location>
        <begin position="21"/>
        <end position="38"/>
    </location>
</feature>
<dbReference type="GO" id="GO:0005886">
    <property type="term" value="C:plasma membrane"/>
    <property type="evidence" value="ECO:0007669"/>
    <property type="project" value="TreeGrafter"/>
</dbReference>
<protein>
    <recommendedName>
        <fullName evidence="2">histidine kinase</fullName>
        <ecNumber evidence="2">2.7.13.3</ecNumber>
    </recommendedName>
</protein>
<dbReference type="PROSITE" id="PS50112">
    <property type="entry name" value="PAS"/>
    <property type="match status" value="1"/>
</dbReference>
<dbReference type="PANTHER" id="PTHR45453">
    <property type="entry name" value="PHOSPHATE REGULON SENSOR PROTEIN PHOR"/>
    <property type="match status" value="1"/>
</dbReference>
<dbReference type="CDD" id="cd00082">
    <property type="entry name" value="HisKA"/>
    <property type="match status" value="1"/>
</dbReference>
<reference evidence="11" key="1">
    <citation type="submission" date="2017-09" db="EMBL/GenBank/DDBJ databases">
        <title>Depth-based differentiation of microbial function through sediment-hosted aquifers and enrichment of novel symbionts in the deep terrestrial subsurface.</title>
        <authorList>
            <person name="Probst A.J."/>
            <person name="Ladd B."/>
            <person name="Jarett J.K."/>
            <person name="Geller-Mcgrath D.E."/>
            <person name="Sieber C.M.K."/>
            <person name="Emerson J.B."/>
            <person name="Anantharaman K."/>
            <person name="Thomas B.C."/>
            <person name="Malmstrom R."/>
            <person name="Stieglmeier M."/>
            <person name="Klingl A."/>
            <person name="Woyke T."/>
            <person name="Ryan C.M."/>
            <person name="Banfield J.F."/>
        </authorList>
    </citation>
    <scope>NUCLEOTIDE SEQUENCE [LARGE SCALE GENOMIC DNA]</scope>
</reference>
<dbReference type="InterPro" id="IPR003594">
    <property type="entry name" value="HATPase_dom"/>
</dbReference>
<keyword evidence="5" id="KW-0418">Kinase</keyword>
<dbReference type="Gene3D" id="1.10.287.130">
    <property type="match status" value="1"/>
</dbReference>
<keyword evidence="6" id="KW-0902">Two-component regulatory system</keyword>
<dbReference type="InterPro" id="IPR036890">
    <property type="entry name" value="HATPase_C_sf"/>
</dbReference>
<dbReference type="PROSITE" id="PS50109">
    <property type="entry name" value="HIS_KIN"/>
    <property type="match status" value="1"/>
</dbReference>
<evidence type="ECO:0000256" key="5">
    <source>
        <dbReference type="ARBA" id="ARBA00022777"/>
    </source>
</evidence>
<evidence type="ECO:0000256" key="7">
    <source>
        <dbReference type="SAM" id="Phobius"/>
    </source>
</evidence>
<keyword evidence="7" id="KW-1133">Transmembrane helix</keyword>
<dbReference type="GO" id="GO:0000155">
    <property type="term" value="F:phosphorelay sensor kinase activity"/>
    <property type="evidence" value="ECO:0007669"/>
    <property type="project" value="InterPro"/>
</dbReference>
<keyword evidence="4" id="KW-0808">Transferase</keyword>
<dbReference type="Pfam" id="PF02518">
    <property type="entry name" value="HATPase_c"/>
    <property type="match status" value="1"/>
</dbReference>
<comment type="catalytic activity">
    <reaction evidence="1">
        <text>ATP + protein L-histidine = ADP + protein N-phospho-L-histidine.</text>
        <dbReference type="EC" id="2.7.13.3"/>
    </reaction>
</comment>
<evidence type="ECO:0000259" key="8">
    <source>
        <dbReference type="PROSITE" id="PS50109"/>
    </source>
</evidence>
<feature type="domain" description="PAS" evidence="9">
    <location>
        <begin position="204"/>
        <end position="239"/>
    </location>
</feature>
<dbReference type="GO" id="GO:0016036">
    <property type="term" value="P:cellular response to phosphate starvation"/>
    <property type="evidence" value="ECO:0007669"/>
    <property type="project" value="TreeGrafter"/>
</dbReference>
<name>A0A2M8KIE8_9BACT</name>
<feature type="transmembrane region" description="Helical" evidence="7">
    <location>
        <begin position="170"/>
        <end position="194"/>
    </location>
</feature>
<keyword evidence="7" id="KW-0812">Transmembrane</keyword>
<accession>A0A2M8KIE8</accession>
<keyword evidence="3" id="KW-0597">Phosphoprotein</keyword>
<sequence length="557" mass="63084">MDQAEQKRFIRMCLWLVRGRWIYLVGVFAIGVFTKMVGSVNIGFNFWLMVILVALVGGSNLYYGRFFKNAGGRSKKILLTMALLPLLIDLLAITIVAHYAGGVESISFLFYIYIILAASFIYGLRGSLVFAALSTLLYTGLVVAEHLKFIPHQSRYVFTNPVFQNFEVALINSTTIAISFFIAALFAGFIADLLKKQEKRLWSEKDKIRSIIQSLADGILVLDKTGKIVQSNQQLKAFLELEDLDGDEKIKDYLKKEKSFLRYIFSVNELPQLRERGTANPIIKNFSISRPKEKFFKVISLPLKENQEVAGIIRIIRDETREKILDKIKSDFISVAAHQLRTPLASLKWGFKTLLGDTKEKLSVDQKHIIRQAQSSNERLIKLVEDLLNISSIEEGRYNFSFVPVWLDEIIEEAIAETQIMAKRESVQVVFQRGAKPLPKISLDRQKFKLALINLIDNAIKYSPENRVVVIKTEVANEKVLISVADGGLGIPEDEKGQIFSKFFRGQQAMQKESEGNGLGLFIVKNIVDEHNGKIWFASQEGRGTTFFISLPLTIIN</sequence>
<feature type="transmembrane region" description="Helical" evidence="7">
    <location>
        <begin position="77"/>
        <end position="100"/>
    </location>
</feature>
<gene>
    <name evidence="10" type="ORF">COU85_02430</name>
</gene>
<dbReference type="PRINTS" id="PR00344">
    <property type="entry name" value="BCTRLSENSOR"/>
</dbReference>